<reference evidence="6 7" key="1">
    <citation type="submission" date="2020-07" db="EMBL/GenBank/DDBJ databases">
        <title>Taxonomic revisions and descriptions of new bacterial species based on genomic comparisons in the high-G+C-content subgroup of the family Alcaligenaceae.</title>
        <authorList>
            <person name="Szabo A."/>
            <person name="Felfoldi T."/>
        </authorList>
    </citation>
    <scope>NUCLEOTIDE SEQUENCE [LARGE SCALE GENOMIC DNA]</scope>
    <source>
        <strain evidence="6 7">LMG 24012</strain>
    </source>
</reference>
<name>A0A853G0I0_9BURK</name>
<keyword evidence="6" id="KW-0969">Cilium</keyword>
<dbReference type="Pfam" id="PF05400">
    <property type="entry name" value="FliT"/>
    <property type="match status" value="1"/>
</dbReference>
<comment type="caution">
    <text evidence="6">The sequence shown here is derived from an EMBL/GenBank/DDBJ whole genome shotgun (WGS) entry which is preliminary data.</text>
</comment>
<dbReference type="InterPro" id="IPR008622">
    <property type="entry name" value="FliT"/>
</dbReference>
<dbReference type="AlphaFoldDB" id="A0A853G0I0"/>
<comment type="subcellular location">
    <subcellularLocation>
        <location evidence="1">Cytoplasm</location>
        <location evidence="1">Cytosol</location>
    </subcellularLocation>
</comment>
<keyword evidence="7" id="KW-1185">Reference proteome</keyword>
<gene>
    <name evidence="6" type="ORF">H0A72_21365</name>
</gene>
<evidence type="ECO:0000313" key="6">
    <source>
        <dbReference type="EMBL" id="NYT51864.1"/>
    </source>
</evidence>
<evidence type="ECO:0000256" key="4">
    <source>
        <dbReference type="ARBA" id="ARBA00023186"/>
    </source>
</evidence>
<dbReference type="EMBL" id="JACCEM010000017">
    <property type="protein sequence ID" value="NYT51864.1"/>
    <property type="molecule type" value="Genomic_DNA"/>
</dbReference>
<keyword evidence="2" id="KW-0963">Cytoplasm</keyword>
<organism evidence="6 7">
    <name type="scientific">Parapusillimonas granuli</name>
    <dbReference type="NCBI Taxonomy" id="380911"/>
    <lineage>
        <taxon>Bacteria</taxon>
        <taxon>Pseudomonadati</taxon>
        <taxon>Pseudomonadota</taxon>
        <taxon>Betaproteobacteria</taxon>
        <taxon>Burkholderiales</taxon>
        <taxon>Alcaligenaceae</taxon>
        <taxon>Parapusillimonas</taxon>
    </lineage>
</organism>
<dbReference type="Gene3D" id="1.20.58.380">
    <property type="entry name" value="Flagellar protein flit"/>
    <property type="match status" value="1"/>
</dbReference>
<keyword evidence="6" id="KW-0282">Flagellum</keyword>
<evidence type="ECO:0000256" key="3">
    <source>
        <dbReference type="ARBA" id="ARBA00022795"/>
    </source>
</evidence>
<protein>
    <recommendedName>
        <fullName evidence="5">Flagellar protein FliT</fullName>
    </recommendedName>
</protein>
<accession>A0A853G0I0</accession>
<evidence type="ECO:0000256" key="5">
    <source>
        <dbReference type="ARBA" id="ARBA00093797"/>
    </source>
</evidence>
<proteinExistence type="predicted"/>
<keyword evidence="3" id="KW-1005">Bacterial flagellum biogenesis</keyword>
<evidence type="ECO:0000313" key="7">
    <source>
        <dbReference type="Proteomes" id="UP000559809"/>
    </source>
</evidence>
<evidence type="ECO:0000256" key="1">
    <source>
        <dbReference type="ARBA" id="ARBA00004514"/>
    </source>
</evidence>
<dbReference type="RefSeq" id="WP_180158535.1">
    <property type="nucleotide sequence ID" value="NZ_JACCEM010000017.1"/>
</dbReference>
<keyword evidence="4" id="KW-0143">Chaperone</keyword>
<sequence>MSKISSVLHYYEAIADISSQMLREARASHWDEVVALGERYQAAVESLRKLDHLDDSDRQARRELLTRILNDDATIRSLAAPELSRLGALIGNMKRQHAVLQTYCAPALNLHS</sequence>
<evidence type="ECO:0000256" key="2">
    <source>
        <dbReference type="ARBA" id="ARBA00022490"/>
    </source>
</evidence>
<keyword evidence="6" id="KW-0966">Cell projection</keyword>
<dbReference type="GO" id="GO:0044781">
    <property type="term" value="P:bacterial-type flagellum organization"/>
    <property type="evidence" value="ECO:0007669"/>
    <property type="project" value="UniProtKB-KW"/>
</dbReference>
<dbReference type="Proteomes" id="UP000559809">
    <property type="component" value="Unassembled WGS sequence"/>
</dbReference>